<evidence type="ECO:0000313" key="2">
    <source>
        <dbReference type="Proteomes" id="UP000424080"/>
    </source>
</evidence>
<protein>
    <submittedName>
        <fullName evidence="1">Uncharacterized protein</fullName>
    </submittedName>
</protein>
<dbReference type="InterPro" id="IPR011049">
    <property type="entry name" value="Serralysin-like_metalloprot_C"/>
</dbReference>
<proteinExistence type="predicted"/>
<organism evidence="1 2">
    <name type="scientific">Tenacibaculum phage PTm5</name>
    <dbReference type="NCBI Taxonomy" id="2547426"/>
    <lineage>
        <taxon>Viruses</taxon>
        <taxon>Duplodnaviria</taxon>
        <taxon>Heunggongvirae</taxon>
        <taxon>Uroviricota</taxon>
        <taxon>Caudoviricetes</taxon>
        <taxon>Shirahamavirus</taxon>
        <taxon>Shirahamavirus PTm1</taxon>
    </lineage>
</organism>
<dbReference type="Gene3D" id="2.150.10.10">
    <property type="entry name" value="Serralysin-like metalloprotease, C-terminal"/>
    <property type="match status" value="1"/>
</dbReference>
<dbReference type="EMBL" id="AP019525">
    <property type="protein sequence ID" value="BBI90705.1"/>
    <property type="molecule type" value="Genomic_DNA"/>
</dbReference>
<name>A0A5S9EQN3_9CAUD</name>
<accession>A0A5S9EQN3</accession>
<dbReference type="Gene3D" id="1.20.5.320">
    <property type="entry name" value="6-Phosphogluconate Dehydrogenase, domain 3"/>
    <property type="match status" value="1"/>
</dbReference>
<dbReference type="Proteomes" id="UP000424080">
    <property type="component" value="Segment"/>
</dbReference>
<reference evidence="1 2" key="1">
    <citation type="journal article" date="2019" name="Arch. Virol.">
        <title>A novel jumbo Tenacibaculum maritimum lytic phage with head-fiber-like appendages.</title>
        <authorList>
            <person name="Kawato Y."/>
            <person name="Istiqomah I."/>
            <person name="Gaafar A.Y."/>
            <person name="Hanaoka M."/>
            <person name="Ishimaru K."/>
            <person name="Yasuike M."/>
            <person name="Nishiki I."/>
            <person name="Nakamura Y."/>
            <person name="Fujiwara A."/>
            <person name="Nakai T."/>
        </authorList>
    </citation>
    <scope>NUCLEOTIDE SEQUENCE [LARGE SCALE GENOMIC DNA]</scope>
    <source>
        <strain evidence="1 2">PTm5</strain>
    </source>
</reference>
<evidence type="ECO:0000313" key="1">
    <source>
        <dbReference type="EMBL" id="BBI90705.1"/>
    </source>
</evidence>
<sequence length="1314" mass="138210">MKTQGTVESTSSIKYGKQIFQNAQFNNTVSANAVTVDFDKGNIQSIDLSASTGDVTINFTNQKIGTYILSIKQHATTVRNVIFSPTVSTSWNMMSIGVSNIVPIVIHYDGSNFISNSTTGEIKPFNALSNYGIGANVIHNGNLYTSTAQVNSGAFNNANWASLGTAVASQTTYTDTHSTGQTNTQSVIDYILTRPNIVLKKYASIDAMLVEQGTHTDSTLCLVSNSTTGNITDETRVTGGYAYYIKNRTGSGIDKYDVLGQLSAPATRTTFDNSISTLPNNPTNVQVALQELAKLIDDVSGGQKLIHTWNAETNDRFVANNAFYDSLTKNPIINVWDAGTKKATVTGTELANTIVVGMKVRIQHPTTNAKILDTTITAITVSGANKDITLADGTGVIQGHRIVTADKKANVGDYLYVNTVHATTNTTVDGNSTWTVGDKIQSNGTIWLRIAYVKPTLNASQVTYDSSGNNLISTNTQTAITEVNTKVDTKLGDAPSDGKQYARKNALWQEIDTSLPTLSQVLTAGNTAGNKSISQLASLATRNVSGNYIAMNPTDITVYSTGRNTRYRNGEIIYATSGTDTVKLAFPTATMQETPAGAKTISFKYETGTVALIADLDARVPYTGGTGHVDLGGYHLKSGSQFTTTNKARHRIYFQQSGGDQAYVLKRQEEYWTGGSWSSSTDGYGVGASALASNTGRYSNAFGAYALQNNTGQYVDAFGYNAGKNNTGVYSQFVGTGAGTGNSGSNVVAMGYNAGASNTGVTTTIVGYSAGQSNTGSSSVIIGGGSGINNMGNSTVLIGTLAGMSNTQHNVTVIGNNSGQSNTGSALTAFGRSAGASNSGNEAISIGYQAGMSNTGNYGISIGKSAGQSNSGQYTVMAGHQAGMSNTGNYGIGVGSNALSNNTQSYVIGFGHFAMAQNTGKHSSAFGHQAGLRNTGHYSHGIGSYAITDNTSPYVIGIGYYALGYSKNTIGMLTAVGYMAGQQNKGAESVFYGHETGYLNISTGNVGIGNQSLKFASHDTQTAVGFQAGATFQDDTPNAKSTAHTNVNITTDHITINGHSFGATGAYIILKYTVAGSPISGMVNNMPYQFEILDSNTIKPTFVNIGSQGLGTHTFTPQKSLMNSTSIGANSQATKPNQVVLGSNTVTEVYSNGVFKSDIAHTAITDLKHLVTKEWIDNNVSITEGSWTPTVTDAGGGATYTLGYNNGRYVKVGNTIIAQCTVTGINTSGIPTGNLLLGGFPEQIWAYGSAKVTKFYGQDQTFYFISGEVHAAPTNRISFSVTTGLQNNIGLNFLSGVTFTNGGFTVQIIYKVSV</sequence>